<dbReference type="Proteomes" id="UP000323164">
    <property type="component" value="Unassembled WGS sequence"/>
</dbReference>
<dbReference type="AlphaFoldDB" id="A0A5D8Z9B8"/>
<dbReference type="PANTHER" id="PTHR12558:SF13">
    <property type="entry name" value="CELL DIVISION CYCLE PROTEIN 27 HOMOLOG"/>
    <property type="match status" value="1"/>
</dbReference>
<dbReference type="PROSITE" id="PS50005">
    <property type="entry name" value="TPR"/>
    <property type="match status" value="2"/>
</dbReference>
<feature type="non-terminal residue" evidence="3">
    <location>
        <position position="1"/>
    </location>
</feature>
<evidence type="ECO:0000313" key="3">
    <source>
        <dbReference type="EMBL" id="TZF91166.1"/>
    </source>
</evidence>
<organism evidence="3 4">
    <name type="scientific">Cognatilysobacter lacus</name>
    <dbReference type="NCBI Taxonomy" id="1643323"/>
    <lineage>
        <taxon>Bacteria</taxon>
        <taxon>Pseudomonadati</taxon>
        <taxon>Pseudomonadota</taxon>
        <taxon>Gammaproteobacteria</taxon>
        <taxon>Lysobacterales</taxon>
        <taxon>Lysobacteraceae</taxon>
        <taxon>Cognatilysobacter</taxon>
    </lineage>
</organism>
<keyword evidence="2" id="KW-0812">Transmembrane</keyword>
<sequence length="564" mass="60456">LPQAALRFVHLHLRTLAALMVVLAMAGGLMVWHGVRAPPAPPGTASVVVLPFDDGSGTDENYFPRGVAAELHDALADVPGITVAPMPRRITSGTDASQAGRRLGVATVLDGRLRRVGDRIELSAWLVDTHSGATRWSGHFERDAAGIFDLEATVAGEVVQALTGRSAGDVLARRLAPTRNVAAYDAYLRGLQSLDRSEGESRYRDAVAAFGAALRADPRFALAQAGLCRAEITRFEDDMDAAAFSRAEDACRLASSMAPALREVDLAIGELYRAKGRPADAIPRLERAAGDPALRPAAFAALGRVYAGLGRPDMSRSYFDRALRLQPNDAGLHRERGFAAYLEGDLPGAIAAFRTATALAPGDERLWSGLGGLYLAAGRRIDARRAFERSLALRPNYAALSNFGSLRYEDRDYARAADLYRRALAVDPRDFRLWGNLGDALSALGAPASDIAAAYVGAHDRAVRYTSVRADDAQAWALLAWYRANLRKPEQARDALARAESLGSEPAEVAFMGAQALAVLGDRDAARARLDRARAGGIDTRRMLASPVLRPLVSPTASRKESTS</sequence>
<keyword evidence="1" id="KW-0802">TPR repeat</keyword>
<feature type="repeat" description="TPR" evidence="1">
    <location>
        <begin position="296"/>
        <end position="329"/>
    </location>
</feature>
<dbReference type="InterPro" id="IPR011990">
    <property type="entry name" value="TPR-like_helical_dom_sf"/>
</dbReference>
<dbReference type="OrthoDB" id="1971692at2"/>
<evidence type="ECO:0000256" key="1">
    <source>
        <dbReference type="PROSITE-ProRule" id="PRU00339"/>
    </source>
</evidence>
<evidence type="ECO:0000313" key="4">
    <source>
        <dbReference type="Proteomes" id="UP000323164"/>
    </source>
</evidence>
<keyword evidence="4" id="KW-1185">Reference proteome</keyword>
<dbReference type="RefSeq" id="WP_149351829.1">
    <property type="nucleotide sequence ID" value="NZ_VTRV01000016.1"/>
</dbReference>
<evidence type="ECO:0000256" key="2">
    <source>
        <dbReference type="SAM" id="Phobius"/>
    </source>
</evidence>
<dbReference type="InterPro" id="IPR019734">
    <property type="entry name" value="TPR_rpt"/>
</dbReference>
<feature type="repeat" description="TPR" evidence="1">
    <location>
        <begin position="397"/>
        <end position="430"/>
    </location>
</feature>
<dbReference type="PANTHER" id="PTHR12558">
    <property type="entry name" value="CELL DIVISION CYCLE 16,23,27"/>
    <property type="match status" value="1"/>
</dbReference>
<feature type="transmembrane region" description="Helical" evidence="2">
    <location>
        <begin position="12"/>
        <end position="32"/>
    </location>
</feature>
<comment type="caution">
    <text evidence="3">The sequence shown here is derived from an EMBL/GenBank/DDBJ whole genome shotgun (WGS) entry which is preliminary data.</text>
</comment>
<dbReference type="Pfam" id="PF13432">
    <property type="entry name" value="TPR_16"/>
    <property type="match status" value="2"/>
</dbReference>
<keyword evidence="2" id="KW-1133">Transmembrane helix</keyword>
<accession>A0A5D8Z9B8</accession>
<proteinExistence type="predicted"/>
<dbReference type="EMBL" id="VTRV01000016">
    <property type="protein sequence ID" value="TZF91166.1"/>
    <property type="molecule type" value="Genomic_DNA"/>
</dbReference>
<gene>
    <name evidence="3" type="ORF">FW784_02745</name>
</gene>
<dbReference type="Gene3D" id="1.25.40.10">
    <property type="entry name" value="Tetratricopeptide repeat domain"/>
    <property type="match status" value="4"/>
</dbReference>
<protein>
    <submittedName>
        <fullName evidence="3">Tetratricopeptide repeat protein</fullName>
    </submittedName>
</protein>
<keyword evidence="2" id="KW-0472">Membrane</keyword>
<dbReference type="SUPFAM" id="SSF48452">
    <property type="entry name" value="TPR-like"/>
    <property type="match status" value="2"/>
</dbReference>
<reference evidence="3 4" key="1">
    <citation type="submission" date="2019-08" db="EMBL/GenBank/DDBJ databases">
        <title>Draft genome sequence of Lysobacter sp. UKS-15.</title>
        <authorList>
            <person name="Im W.-T."/>
        </authorList>
    </citation>
    <scope>NUCLEOTIDE SEQUENCE [LARGE SCALE GENOMIC DNA]</scope>
    <source>
        <strain evidence="3 4">UKS-15</strain>
    </source>
</reference>
<dbReference type="SMART" id="SM00028">
    <property type="entry name" value="TPR"/>
    <property type="match status" value="5"/>
</dbReference>
<name>A0A5D8Z9B8_9GAMM</name>